<protein>
    <submittedName>
        <fullName evidence="1">Uncharacterized protein</fullName>
    </submittedName>
</protein>
<organism evidence="1 2">
    <name type="scientific">Vermiconidia calcicola</name>
    <dbReference type="NCBI Taxonomy" id="1690605"/>
    <lineage>
        <taxon>Eukaryota</taxon>
        <taxon>Fungi</taxon>
        <taxon>Dikarya</taxon>
        <taxon>Ascomycota</taxon>
        <taxon>Pezizomycotina</taxon>
        <taxon>Dothideomycetes</taxon>
        <taxon>Dothideomycetidae</taxon>
        <taxon>Mycosphaerellales</taxon>
        <taxon>Extremaceae</taxon>
        <taxon>Vermiconidia</taxon>
    </lineage>
</organism>
<keyword evidence="2" id="KW-1185">Reference proteome</keyword>
<accession>A0ACC3NVW6</accession>
<evidence type="ECO:0000313" key="1">
    <source>
        <dbReference type="EMBL" id="KAK3723964.1"/>
    </source>
</evidence>
<evidence type="ECO:0000313" key="2">
    <source>
        <dbReference type="Proteomes" id="UP001281147"/>
    </source>
</evidence>
<name>A0ACC3NVW6_9PEZI</name>
<dbReference type="EMBL" id="JAUTXU010000007">
    <property type="protein sequence ID" value="KAK3723964.1"/>
    <property type="molecule type" value="Genomic_DNA"/>
</dbReference>
<dbReference type="Proteomes" id="UP001281147">
    <property type="component" value="Unassembled WGS sequence"/>
</dbReference>
<gene>
    <name evidence="1" type="ORF">LTR37_001448</name>
</gene>
<comment type="caution">
    <text evidence="1">The sequence shown here is derived from an EMBL/GenBank/DDBJ whole genome shotgun (WGS) entry which is preliminary data.</text>
</comment>
<proteinExistence type="predicted"/>
<sequence length="258" mass="29255">MSSSPPSLPWEVIFMIFNHLLLGMEPLRLVTNYEDPGHQAGDAVYPFFACKVLEAVLARILRNKTFSATVGQGHPEHESMMDVEPAYHPYVQHISIKMEEPVENLTNRRMAYFRRYLRATMRTLPALMSIHVSFFGDPTIVGLTNLSSMLPRLQPQRAMAVAIHSLQLDAANRCKVTIAMTDETTSSSDRVSEMRRGAASKDDLVQLMVDNVRTEFGITPEDPAPDGLDWLRDSQLAEGERQLQNKKRTRTPPGYRRR</sequence>
<reference evidence="1" key="1">
    <citation type="submission" date="2023-07" db="EMBL/GenBank/DDBJ databases">
        <title>Black Yeasts Isolated from many extreme environments.</title>
        <authorList>
            <person name="Coleine C."/>
            <person name="Stajich J.E."/>
            <person name="Selbmann L."/>
        </authorList>
    </citation>
    <scope>NUCLEOTIDE SEQUENCE</scope>
    <source>
        <strain evidence="1">CCFEE 5714</strain>
    </source>
</reference>